<proteinExistence type="predicted"/>
<keyword evidence="1" id="KW-0812">Transmembrane</keyword>
<comment type="caution">
    <text evidence="2">The sequence shown here is derived from an EMBL/GenBank/DDBJ whole genome shotgun (WGS) entry which is preliminary data.</text>
</comment>
<accession>A0ABR7T7F0</accession>
<evidence type="ECO:0000313" key="3">
    <source>
        <dbReference type="Proteomes" id="UP000617402"/>
    </source>
</evidence>
<dbReference type="EMBL" id="JACVHF010000070">
    <property type="protein sequence ID" value="MBC9786688.1"/>
    <property type="molecule type" value="Genomic_DNA"/>
</dbReference>
<dbReference type="RefSeq" id="WP_188042106.1">
    <property type="nucleotide sequence ID" value="NZ_JACVHF010000070.1"/>
</dbReference>
<feature type="transmembrane region" description="Helical" evidence="1">
    <location>
        <begin position="161"/>
        <end position="181"/>
    </location>
</feature>
<protein>
    <submittedName>
        <fullName evidence="2">Uncharacterized protein</fullName>
    </submittedName>
</protein>
<feature type="transmembrane region" description="Helical" evidence="1">
    <location>
        <begin position="131"/>
        <end position="149"/>
    </location>
</feature>
<evidence type="ECO:0000256" key="1">
    <source>
        <dbReference type="SAM" id="Phobius"/>
    </source>
</evidence>
<feature type="transmembrane region" description="Helical" evidence="1">
    <location>
        <begin position="50"/>
        <end position="68"/>
    </location>
</feature>
<reference evidence="2 3" key="1">
    <citation type="submission" date="2020-07" db="EMBL/GenBank/DDBJ databases">
        <title>Draft whole-genome sequence of Heliobacterium chlorum DSM 3682, type strain.</title>
        <authorList>
            <person name="Kyndt J.A."/>
            <person name="Meyer T.E."/>
            <person name="Imhoff J.F."/>
        </authorList>
    </citation>
    <scope>NUCLEOTIDE SEQUENCE [LARGE SCALE GENOMIC DNA]</scope>
    <source>
        <strain evidence="2 3">DSM 3682</strain>
    </source>
</reference>
<keyword evidence="1" id="KW-0472">Membrane</keyword>
<organism evidence="2 3">
    <name type="scientific">Heliobacterium chlorum</name>
    <dbReference type="NCBI Taxonomy" id="2698"/>
    <lineage>
        <taxon>Bacteria</taxon>
        <taxon>Bacillati</taxon>
        <taxon>Bacillota</taxon>
        <taxon>Clostridia</taxon>
        <taxon>Eubacteriales</taxon>
        <taxon>Heliobacteriaceae</taxon>
        <taxon>Heliobacterium</taxon>
    </lineage>
</organism>
<dbReference type="Proteomes" id="UP000617402">
    <property type="component" value="Unassembled WGS sequence"/>
</dbReference>
<sequence>MRYKTLMQEKKMKFEMQKGLIRYIFLVFAGMLTYLATYDKTNAMPPIFQKYFLLLTPISFYVVAWSYYDHDKIVIYIAKYVTTVIRPKIEQLLNNEISTLQWEHFMQETRKKEKKELGFFGWPIFRGNEHILALLGAVVLIIMYMLYYLSQDLDNITSIDSIEPILSILLFVSDLLLLYYTEEFGRKIKTKYDEIINENDQSTK</sequence>
<keyword evidence="1" id="KW-1133">Transmembrane helix</keyword>
<name>A0ABR7T7F0_HELCL</name>
<feature type="transmembrane region" description="Helical" evidence="1">
    <location>
        <begin position="20"/>
        <end position="38"/>
    </location>
</feature>
<evidence type="ECO:0000313" key="2">
    <source>
        <dbReference type="EMBL" id="MBC9786688.1"/>
    </source>
</evidence>
<gene>
    <name evidence="2" type="ORF">H1S01_19795</name>
</gene>
<keyword evidence="3" id="KW-1185">Reference proteome</keyword>